<keyword evidence="8" id="KW-1185">Reference proteome</keyword>
<dbReference type="InterPro" id="IPR014016">
    <property type="entry name" value="UvrD-like_ATP-bd"/>
</dbReference>
<feature type="domain" description="UvrD-like helicase ATP-binding" evidence="6">
    <location>
        <begin position="6"/>
        <end position="353"/>
    </location>
</feature>
<dbReference type="GO" id="GO:0003677">
    <property type="term" value="F:DNA binding"/>
    <property type="evidence" value="ECO:0007669"/>
    <property type="project" value="InterPro"/>
</dbReference>
<gene>
    <name evidence="7" type="ORF">Pth03_11770</name>
</gene>
<keyword evidence="1 5" id="KW-0547">Nucleotide-binding</keyword>
<dbReference type="SUPFAM" id="SSF52540">
    <property type="entry name" value="P-loop containing nucleoside triphosphate hydrolases"/>
    <property type="match status" value="1"/>
</dbReference>
<dbReference type="Pfam" id="PF00580">
    <property type="entry name" value="UvrD-helicase"/>
    <property type="match status" value="2"/>
</dbReference>
<dbReference type="PROSITE" id="PS51198">
    <property type="entry name" value="UVRD_HELICASE_ATP_BIND"/>
    <property type="match status" value="1"/>
</dbReference>
<dbReference type="RefSeq" id="WP_203943078.1">
    <property type="nucleotide sequence ID" value="NZ_BOOR01000007.1"/>
</dbReference>
<organism evidence="7 8">
    <name type="scientific">Planotetraspora thailandica</name>
    <dbReference type="NCBI Taxonomy" id="487172"/>
    <lineage>
        <taxon>Bacteria</taxon>
        <taxon>Bacillati</taxon>
        <taxon>Actinomycetota</taxon>
        <taxon>Actinomycetes</taxon>
        <taxon>Streptosporangiales</taxon>
        <taxon>Streptosporangiaceae</taxon>
        <taxon>Planotetraspora</taxon>
    </lineage>
</organism>
<evidence type="ECO:0000259" key="6">
    <source>
        <dbReference type="PROSITE" id="PS51198"/>
    </source>
</evidence>
<dbReference type="InterPro" id="IPR000212">
    <property type="entry name" value="DNA_helicase_UvrD/REP"/>
</dbReference>
<dbReference type="PANTHER" id="PTHR11070">
    <property type="entry name" value="UVRD / RECB / PCRA DNA HELICASE FAMILY MEMBER"/>
    <property type="match status" value="1"/>
</dbReference>
<evidence type="ECO:0000313" key="8">
    <source>
        <dbReference type="Proteomes" id="UP000605992"/>
    </source>
</evidence>
<keyword evidence="2 5" id="KW-0378">Hydrolase</keyword>
<comment type="caution">
    <text evidence="7">The sequence shown here is derived from an EMBL/GenBank/DDBJ whole genome shotgun (WGS) entry which is preliminary data.</text>
</comment>
<evidence type="ECO:0000256" key="4">
    <source>
        <dbReference type="ARBA" id="ARBA00022840"/>
    </source>
</evidence>
<evidence type="ECO:0000313" key="7">
    <source>
        <dbReference type="EMBL" id="GII52788.1"/>
    </source>
</evidence>
<dbReference type="CDD" id="cd17932">
    <property type="entry name" value="DEXQc_UvrD"/>
    <property type="match status" value="1"/>
</dbReference>
<keyword evidence="3 5" id="KW-0347">Helicase</keyword>
<dbReference type="GO" id="GO:0005524">
    <property type="term" value="F:ATP binding"/>
    <property type="evidence" value="ECO:0007669"/>
    <property type="project" value="UniProtKB-UniRule"/>
</dbReference>
<dbReference type="Gene3D" id="3.40.50.300">
    <property type="entry name" value="P-loop containing nucleotide triphosphate hydrolases"/>
    <property type="match status" value="2"/>
</dbReference>
<dbReference type="EMBL" id="BOOR01000007">
    <property type="protein sequence ID" value="GII52788.1"/>
    <property type="molecule type" value="Genomic_DNA"/>
</dbReference>
<accession>A0A8J3XXC7</accession>
<evidence type="ECO:0000256" key="2">
    <source>
        <dbReference type="ARBA" id="ARBA00022801"/>
    </source>
</evidence>
<dbReference type="InterPro" id="IPR027785">
    <property type="entry name" value="UvrD-like_helicase_C"/>
</dbReference>
<dbReference type="GO" id="GO:0016787">
    <property type="term" value="F:hydrolase activity"/>
    <property type="evidence" value="ECO:0007669"/>
    <property type="project" value="UniProtKB-UniRule"/>
</dbReference>
<proteinExistence type="predicted"/>
<evidence type="ECO:0000256" key="1">
    <source>
        <dbReference type="ARBA" id="ARBA00022741"/>
    </source>
</evidence>
<protein>
    <recommendedName>
        <fullName evidence="6">UvrD-like helicase ATP-binding domain-containing protein</fullName>
    </recommendedName>
</protein>
<dbReference type="GO" id="GO:0043138">
    <property type="term" value="F:3'-5' DNA helicase activity"/>
    <property type="evidence" value="ECO:0007669"/>
    <property type="project" value="UniProtKB-EC"/>
</dbReference>
<name>A0A8J3XXC7_9ACTN</name>
<dbReference type="Proteomes" id="UP000605992">
    <property type="component" value="Unassembled WGS sequence"/>
</dbReference>
<dbReference type="Pfam" id="PF13538">
    <property type="entry name" value="UvrD_C_2"/>
    <property type="match status" value="1"/>
</dbReference>
<evidence type="ECO:0000256" key="3">
    <source>
        <dbReference type="ARBA" id="ARBA00022806"/>
    </source>
</evidence>
<evidence type="ECO:0000256" key="5">
    <source>
        <dbReference type="PROSITE-ProRule" id="PRU00560"/>
    </source>
</evidence>
<feature type="binding site" evidence="5">
    <location>
        <begin position="27"/>
        <end position="34"/>
    </location>
    <ligand>
        <name>ATP</name>
        <dbReference type="ChEBI" id="CHEBI:30616"/>
    </ligand>
</feature>
<dbReference type="AlphaFoldDB" id="A0A8J3XXC7"/>
<reference evidence="7" key="1">
    <citation type="submission" date="2021-01" db="EMBL/GenBank/DDBJ databases">
        <title>Whole genome shotgun sequence of Planotetraspora thailandica NBRC 104271.</title>
        <authorList>
            <person name="Komaki H."/>
            <person name="Tamura T."/>
        </authorList>
    </citation>
    <scope>NUCLEOTIDE SEQUENCE</scope>
    <source>
        <strain evidence="7">NBRC 104271</strain>
    </source>
</reference>
<keyword evidence="4 5" id="KW-0067">ATP-binding</keyword>
<sequence>MSDVQELTAEQLDIAEQPGDARLLITAGAGTGKTFTLIHRLGSLIEDDDLGPDEILVLSFSRAAVREVRDRLSAYGNAAQHVDVRTFDSYATLLLSEVTPDGSWQYASYDQRIREATRLIHDDGYAANLVAEIRHLVVDEVQDLVGVRAELVKALLEKISGGFTLLGDPAQGIYGFQLDDPRERIRGAAALYSWVSTRFAESLTEKELTENFRARQPEARVALMMGPELGREHADYASIQNRLRTELLASMPLGTLSEAVPLLTDLTTPTALLCRTNGDALLVSRELHKVGVAHRLQRSAQDRVVPAWVAEIFRRLDSRPSQADVAAVLDEYGVVIDEVWPLLKRMDGNRRSTGLNLADVRDHLAKGNVPDELTRQPMSRLVVSTIHRVKGLEFDQVIVVDPGEAAGDDPVEQAENARTLYVAMTRPRDLLMHIKPVAKLKNTYLKKFPSERWAECGFGRFKNSRFGMELRGEDVLAEDPAGAVGFTADPSHVQAYLAAKVLPGDTVSLIEGFATGPGQPPPYIVEHHGTHIGITSKVFAWGLREVLPGHDRRKWPESIEDVHVDCVETVVGSEAAGQNHGLGWSGVWLRPRIVGLGRFNWGSKERE</sequence>
<dbReference type="InterPro" id="IPR027417">
    <property type="entry name" value="P-loop_NTPase"/>
</dbReference>